<feature type="transmembrane region" description="Helical" evidence="1">
    <location>
        <begin position="12"/>
        <end position="30"/>
    </location>
</feature>
<sequence>MIHHLTFISEHFFTVTIWALVAGIGAWLLEFVETYVFSDFKYLVYLLLMIAYDAYSGIQKQKYLNKQDPANYPPVTAKVFKDKTFSKLMYYVCVLSSLHGLAHLQIDGIEVTIFHAVEYSAMLTIMATEFWSVQENYAAIGKKTILQLAWDNLKAYIPSKKSPDGN</sequence>
<organism evidence="2 3">
    <name type="scientific">Dyadobacter soli</name>
    <dbReference type="NCBI Taxonomy" id="659014"/>
    <lineage>
        <taxon>Bacteria</taxon>
        <taxon>Pseudomonadati</taxon>
        <taxon>Bacteroidota</taxon>
        <taxon>Cytophagia</taxon>
        <taxon>Cytophagales</taxon>
        <taxon>Spirosomataceae</taxon>
        <taxon>Dyadobacter</taxon>
    </lineage>
</organism>
<dbReference type="RefSeq" id="WP_143016961.1">
    <property type="nucleotide sequence ID" value="NZ_FNAN01000022.1"/>
</dbReference>
<keyword evidence="3" id="KW-1185">Reference proteome</keyword>
<dbReference type="STRING" id="659014.SAMN04487996_12271"/>
<keyword evidence="1" id="KW-1133">Transmembrane helix</keyword>
<proteinExistence type="predicted"/>
<keyword evidence="1" id="KW-0472">Membrane</keyword>
<gene>
    <name evidence="2" type="ORF">SAMN04487996_12271</name>
</gene>
<evidence type="ECO:0000313" key="3">
    <source>
        <dbReference type="Proteomes" id="UP000198748"/>
    </source>
</evidence>
<dbReference type="OrthoDB" id="968843at2"/>
<dbReference type="Proteomes" id="UP000198748">
    <property type="component" value="Unassembled WGS sequence"/>
</dbReference>
<protein>
    <submittedName>
        <fullName evidence="2">Bacteriophage holin family protein</fullName>
    </submittedName>
</protein>
<evidence type="ECO:0000313" key="2">
    <source>
        <dbReference type="EMBL" id="SDG72131.1"/>
    </source>
</evidence>
<accession>A0A1G7WJF8</accession>
<dbReference type="EMBL" id="FNAN01000022">
    <property type="protein sequence ID" value="SDG72131.1"/>
    <property type="molecule type" value="Genomic_DNA"/>
</dbReference>
<evidence type="ECO:0000256" key="1">
    <source>
        <dbReference type="SAM" id="Phobius"/>
    </source>
</evidence>
<keyword evidence="1" id="KW-0812">Transmembrane</keyword>
<reference evidence="3" key="1">
    <citation type="submission" date="2016-10" db="EMBL/GenBank/DDBJ databases">
        <authorList>
            <person name="Varghese N."/>
            <person name="Submissions S."/>
        </authorList>
    </citation>
    <scope>NUCLEOTIDE SEQUENCE [LARGE SCALE GENOMIC DNA]</scope>
    <source>
        <strain evidence="3">DSM 25329</strain>
    </source>
</reference>
<name>A0A1G7WJF8_9BACT</name>
<feature type="transmembrane region" description="Helical" evidence="1">
    <location>
        <begin position="42"/>
        <end position="58"/>
    </location>
</feature>
<dbReference type="AlphaFoldDB" id="A0A1G7WJF8"/>